<accession>A0A8J9TDX8</accession>
<keyword evidence="2" id="KW-0576">Peroxisome</keyword>
<comment type="subcellular location">
    <subcellularLocation>
        <location evidence="1">Peroxisome</location>
    </subcellularLocation>
</comment>
<dbReference type="Pfam" id="PF00378">
    <property type="entry name" value="ECH_1"/>
    <property type="match status" value="1"/>
</dbReference>
<keyword evidence="3" id="KW-0413">Isomerase</keyword>
<evidence type="ECO:0000256" key="2">
    <source>
        <dbReference type="ARBA" id="ARBA00023140"/>
    </source>
</evidence>
<reference evidence="4" key="1">
    <citation type="submission" date="2022-02" db="EMBL/GenBank/DDBJ databases">
        <authorList>
            <person name="Giguere J D."/>
        </authorList>
    </citation>
    <scope>NUCLEOTIDE SEQUENCE</scope>
    <source>
        <strain evidence="4">CCAP 1055/1</strain>
    </source>
</reference>
<dbReference type="EMBL" id="OU594948">
    <property type="protein sequence ID" value="CAG9292916.1"/>
    <property type="molecule type" value="Genomic_DNA"/>
</dbReference>
<evidence type="ECO:0008006" key="5">
    <source>
        <dbReference type="Google" id="ProtNLM"/>
    </source>
</evidence>
<dbReference type="Proteomes" id="UP000836788">
    <property type="component" value="Chromosome 7"/>
</dbReference>
<name>A0A8J9TDX8_PHATR</name>
<feature type="non-terminal residue" evidence="4">
    <location>
        <position position="1"/>
    </location>
</feature>
<evidence type="ECO:0000256" key="3">
    <source>
        <dbReference type="ARBA" id="ARBA00023235"/>
    </source>
</evidence>
<dbReference type="Gene3D" id="3.90.226.10">
    <property type="entry name" value="2-enoyl-CoA Hydratase, Chain A, domain 1"/>
    <property type="match status" value="1"/>
</dbReference>
<proteinExistence type="predicted"/>
<sequence length="170" mass="18270">IVLVALARPHVKNAFNNDVYEDLIEILHWTSRDPSVAAVVLTGSGSYFSSGADLKGGTFEPEPRGRQTIHKPAGRFMMSVIAYPKILAAAVNGPAVGIATTTLMHCDLVYCSPTATFWAPFTRLALVPELCSSATFMATMGLSKANELLLMGKKIDALTAVQWNLCSQIV</sequence>
<dbReference type="PANTHER" id="PTHR43684:SF1">
    <property type="entry name" value="ENOYL-COA DELTA ISOMERASE 2"/>
    <property type="match status" value="1"/>
</dbReference>
<feature type="non-terminal residue" evidence="4">
    <location>
        <position position="170"/>
    </location>
</feature>
<dbReference type="InterPro" id="IPR029045">
    <property type="entry name" value="ClpP/crotonase-like_dom_sf"/>
</dbReference>
<dbReference type="CDD" id="cd06558">
    <property type="entry name" value="crotonase-like"/>
    <property type="match status" value="1"/>
</dbReference>
<dbReference type="PANTHER" id="PTHR43684">
    <property type="match status" value="1"/>
</dbReference>
<dbReference type="GO" id="GO:0005777">
    <property type="term" value="C:peroxisome"/>
    <property type="evidence" value="ECO:0007669"/>
    <property type="project" value="UniProtKB-SubCell"/>
</dbReference>
<dbReference type="InterPro" id="IPR051053">
    <property type="entry name" value="ECH/Chromodomain_protein"/>
</dbReference>
<dbReference type="SUPFAM" id="SSF52096">
    <property type="entry name" value="ClpP/crotonase"/>
    <property type="match status" value="1"/>
</dbReference>
<dbReference type="GO" id="GO:0004165">
    <property type="term" value="F:delta(3)-delta(2)-enoyl-CoA isomerase activity"/>
    <property type="evidence" value="ECO:0007669"/>
    <property type="project" value="UniProtKB-ARBA"/>
</dbReference>
<dbReference type="AlphaFoldDB" id="A0A8J9TDX8"/>
<dbReference type="InterPro" id="IPR001753">
    <property type="entry name" value="Enoyl-CoA_hydra/iso"/>
</dbReference>
<evidence type="ECO:0000313" key="4">
    <source>
        <dbReference type="EMBL" id="CAG9292916.1"/>
    </source>
</evidence>
<gene>
    <name evidence="4" type="ORF">PTTT1_LOCUS49874</name>
</gene>
<protein>
    <recommendedName>
        <fullName evidence="5">Enoyl-CoA hydratase</fullName>
    </recommendedName>
</protein>
<evidence type="ECO:0000256" key="1">
    <source>
        <dbReference type="ARBA" id="ARBA00004275"/>
    </source>
</evidence>
<organism evidence="4">
    <name type="scientific">Phaeodactylum tricornutum</name>
    <name type="common">Diatom</name>
    <dbReference type="NCBI Taxonomy" id="2850"/>
    <lineage>
        <taxon>Eukaryota</taxon>
        <taxon>Sar</taxon>
        <taxon>Stramenopiles</taxon>
        <taxon>Ochrophyta</taxon>
        <taxon>Bacillariophyta</taxon>
        <taxon>Bacillariophyceae</taxon>
        <taxon>Bacillariophycidae</taxon>
        <taxon>Naviculales</taxon>
        <taxon>Phaeodactylaceae</taxon>
        <taxon>Phaeodactylum</taxon>
    </lineage>
</organism>